<dbReference type="SMART" id="SM00516">
    <property type="entry name" value="SEC14"/>
    <property type="match status" value="1"/>
</dbReference>
<keyword evidence="5" id="KW-1185">Reference proteome</keyword>
<dbReference type="InterPro" id="IPR002059">
    <property type="entry name" value="CSP_DNA-bd"/>
</dbReference>
<feature type="compositionally biased region" description="Basic and acidic residues" evidence="1">
    <location>
        <begin position="400"/>
        <end position="424"/>
    </location>
</feature>
<comment type="caution">
    <text evidence="4">The sequence shown here is derived from an EMBL/GenBank/DDBJ whole genome shotgun (WGS) entry which is preliminary data.</text>
</comment>
<dbReference type="PROSITE" id="PS50191">
    <property type="entry name" value="CRAL_TRIO"/>
    <property type="match status" value="1"/>
</dbReference>
<dbReference type="SUPFAM" id="SSF50249">
    <property type="entry name" value="Nucleic acid-binding proteins"/>
    <property type="match status" value="1"/>
</dbReference>
<dbReference type="SUPFAM" id="SSF46938">
    <property type="entry name" value="CRAL/TRIO N-terminal domain"/>
    <property type="match status" value="1"/>
</dbReference>
<dbReference type="InterPro" id="IPR036273">
    <property type="entry name" value="CRAL/TRIO_N_dom_sf"/>
</dbReference>
<proteinExistence type="predicted"/>
<dbReference type="Pfam" id="PF00313">
    <property type="entry name" value="CSD"/>
    <property type="match status" value="1"/>
</dbReference>
<dbReference type="EMBL" id="CAJNJA010096252">
    <property type="protein sequence ID" value="CAE7942311.1"/>
    <property type="molecule type" value="Genomic_DNA"/>
</dbReference>
<dbReference type="InterPro" id="IPR011129">
    <property type="entry name" value="CSD"/>
</dbReference>
<accession>A0A813CCC1</accession>
<dbReference type="PROSITE" id="PS51857">
    <property type="entry name" value="CSD_2"/>
    <property type="match status" value="1"/>
</dbReference>
<dbReference type="OrthoDB" id="443330at2759"/>
<evidence type="ECO:0000259" key="3">
    <source>
        <dbReference type="PROSITE" id="PS51857"/>
    </source>
</evidence>
<feature type="region of interest" description="Disordered" evidence="1">
    <location>
        <begin position="502"/>
        <end position="557"/>
    </location>
</feature>
<dbReference type="Pfam" id="PF00650">
    <property type="entry name" value="CRAL_TRIO"/>
    <property type="match status" value="1"/>
</dbReference>
<feature type="region of interest" description="Disordered" evidence="1">
    <location>
        <begin position="1048"/>
        <end position="1099"/>
    </location>
</feature>
<dbReference type="SMART" id="SM00357">
    <property type="entry name" value="CSP"/>
    <property type="match status" value="1"/>
</dbReference>
<dbReference type="PANTHER" id="PTHR24258:SF116">
    <property type="entry name" value="FI16631P1-RELATED"/>
    <property type="match status" value="1"/>
</dbReference>
<evidence type="ECO:0008006" key="6">
    <source>
        <dbReference type="Google" id="ProtNLM"/>
    </source>
</evidence>
<sequence length="1256" mass="139247">MKKRCPSGLAHVLAQACSSLHLLAHLRPSAEKLKAIEELKAAIRAAAAKPKAKRKETEELLLFCQCVKSLAGSSEICVQLKEILPRIGETHLVPLMGIKRPAPRPVEKPSVPVTANRAVGRVKSYNTRKGFGFITVPDFGRDIFVYNSHLIGRIGLLAGETVSFDLIVEGGRPQARNVKVLGGDGVVPDMIGQNSVAEVKKALAQGPRTGDQPSSQTSVREMTLAMAAAAAEVPTTLPQKKPQQETTRSMEEILKEQIRKAQTEATTRKTAPIVKQPPTVSFGGQQDARPPATEHEGNLPKGSTVRVVGFPSPDVDGCRDPDDAMKLLGFLQSLESLARAISELSHVKVVRKRKPKETESAPKAPADPAPKRGGPLLSQRGNKKAKAPLTVSQRQARNRRLTEQFRDDRLRASFGRSRDNDPVNRKTSLIPEELWEDGQEVAPTRKKVSKLGENIEALSKKPDAQLSDLLTKVDVETPGGDIQMMSLREEYLQLSDKAAADGGKAVPAAPPPQLPGGSSQGLQKSAADALRKFGPLTPQQGVNNWQMSQGGGCQAGGPIRQQQLQAMQQAQMGPGAMGNMAGAGQMRHWGCDAMQYRYELANSRRPEIESLGDELKRDGIEVTEQELLAFLRATNFDQQEARARLLDTTGWRAATLVKEKLHCRDWRAKELAMRSILLYDYVGADKHGRPLLIERVGAWDIQAVLDATEDLEKFTLLHAMADETLLQMKRPTTAKDPRGFVLIVDMEGLGIWHLHPRLISAVAAVSQIDEAHYPDSVAAIFVVNAPWYFTSLKPHIVSCEVYHDPNEDTYTKIHFSRCVPEEMLQCLEEDCLPVELGGSRALALLQPDFSARFTFCTWRYWCFSILFGCVAIAAPWQRDQLATEMDVSLCMVQAGGMSYANPGMQGNRNPVDAMRSANKLSGMGPNQQIPPMGMAQARGNQGAMNQVQEEQLRQQQQQQQQQQMAAQHELEQLEMNRREQQQREIQQQREREMQLQREQLQQQQQQQLQQQQQQLQQQREQQQQQLQQQRQREMQQQQQRDQQQQQQQQQQRQALQQNQAQQAQQSQPRPAMQQAQAKQPSPPARAPPAGGGAPEGRPGQVWVVLKSNHFHDVIVRASQEVTSRELRRLNPGEVLTQRDMTIMLPNGLVRMPVEPDGWVTVHAGSLSPTAVIGQSVLVLTSADGASSTLQIFRLLLVDSQQACAKRPPVLSSLAVVFSFHACCKALAEVLSFERVETSSTMPPPPPPTREKAQTWC</sequence>
<dbReference type="Gene3D" id="3.40.525.10">
    <property type="entry name" value="CRAL-TRIO lipid binding domain"/>
    <property type="match status" value="1"/>
</dbReference>
<dbReference type="PROSITE" id="PS51257">
    <property type="entry name" value="PROKAR_LIPOPROTEIN"/>
    <property type="match status" value="1"/>
</dbReference>
<feature type="domain" description="CSD" evidence="3">
    <location>
        <begin position="117"/>
        <end position="180"/>
    </location>
</feature>
<dbReference type="InterPro" id="IPR012340">
    <property type="entry name" value="NA-bd_OB-fold"/>
</dbReference>
<dbReference type="AlphaFoldDB" id="A0A813CCC1"/>
<evidence type="ECO:0000256" key="1">
    <source>
        <dbReference type="SAM" id="MobiDB-lite"/>
    </source>
</evidence>
<feature type="region of interest" description="Disordered" evidence="1">
    <location>
        <begin position="349"/>
        <end position="425"/>
    </location>
</feature>
<dbReference type="SUPFAM" id="SSF52087">
    <property type="entry name" value="CRAL/TRIO domain"/>
    <property type="match status" value="1"/>
</dbReference>
<dbReference type="PANTHER" id="PTHR24258">
    <property type="entry name" value="SERINE PROTEASE-RELATED"/>
    <property type="match status" value="1"/>
</dbReference>
<feature type="compositionally biased region" description="Low complexity" evidence="1">
    <location>
        <begin position="1048"/>
        <end position="1077"/>
    </location>
</feature>
<dbReference type="InterPro" id="IPR001251">
    <property type="entry name" value="CRAL-TRIO_dom"/>
</dbReference>
<evidence type="ECO:0000313" key="5">
    <source>
        <dbReference type="Proteomes" id="UP000601435"/>
    </source>
</evidence>
<dbReference type="CDD" id="cd00170">
    <property type="entry name" value="SEC14"/>
    <property type="match status" value="1"/>
</dbReference>
<reference evidence="4" key="1">
    <citation type="submission" date="2021-02" db="EMBL/GenBank/DDBJ databases">
        <authorList>
            <person name="Dougan E. K."/>
            <person name="Rhodes N."/>
            <person name="Thang M."/>
            <person name="Chan C."/>
        </authorList>
    </citation>
    <scope>NUCLEOTIDE SEQUENCE</scope>
</reference>
<feature type="compositionally biased region" description="Low complexity" evidence="1">
    <location>
        <begin position="946"/>
        <end position="967"/>
    </location>
</feature>
<protein>
    <recommendedName>
        <fullName evidence="6">CRAL-TRIO domain-containing protein</fullName>
    </recommendedName>
</protein>
<feature type="region of interest" description="Disordered" evidence="1">
    <location>
        <begin position="903"/>
        <end position="967"/>
    </location>
</feature>
<feature type="region of interest" description="Disordered" evidence="1">
    <location>
        <begin position="1236"/>
        <end position="1256"/>
    </location>
</feature>
<name>A0A813CCC1_9DINO</name>
<dbReference type="GO" id="GO:0003676">
    <property type="term" value="F:nucleic acid binding"/>
    <property type="evidence" value="ECO:0007669"/>
    <property type="project" value="InterPro"/>
</dbReference>
<dbReference type="Proteomes" id="UP000601435">
    <property type="component" value="Unassembled WGS sequence"/>
</dbReference>
<feature type="domain" description="CRAL-TRIO" evidence="2">
    <location>
        <begin position="669"/>
        <end position="844"/>
    </location>
</feature>
<dbReference type="InterPro" id="IPR036865">
    <property type="entry name" value="CRAL-TRIO_dom_sf"/>
</dbReference>
<feature type="compositionally biased region" description="Polar residues" evidence="1">
    <location>
        <begin position="537"/>
        <end position="548"/>
    </location>
</feature>
<evidence type="ECO:0000259" key="2">
    <source>
        <dbReference type="PROSITE" id="PS50191"/>
    </source>
</evidence>
<feature type="region of interest" description="Disordered" evidence="1">
    <location>
        <begin position="261"/>
        <end position="306"/>
    </location>
</feature>
<gene>
    <name evidence="4" type="ORF">SNEC2469_LOCUS34613</name>
</gene>
<dbReference type="Gene3D" id="2.40.50.140">
    <property type="entry name" value="Nucleic acid-binding proteins"/>
    <property type="match status" value="1"/>
</dbReference>
<dbReference type="CDD" id="cd04458">
    <property type="entry name" value="CSP_CDS"/>
    <property type="match status" value="1"/>
</dbReference>
<evidence type="ECO:0000313" key="4">
    <source>
        <dbReference type="EMBL" id="CAE7942311.1"/>
    </source>
</evidence>
<organism evidence="4 5">
    <name type="scientific">Symbiodinium necroappetens</name>
    <dbReference type="NCBI Taxonomy" id="1628268"/>
    <lineage>
        <taxon>Eukaryota</taxon>
        <taxon>Sar</taxon>
        <taxon>Alveolata</taxon>
        <taxon>Dinophyceae</taxon>
        <taxon>Suessiales</taxon>
        <taxon>Symbiodiniaceae</taxon>
        <taxon>Symbiodinium</taxon>
    </lineage>
</organism>